<evidence type="ECO:0000313" key="2">
    <source>
        <dbReference type="Proteomes" id="UP000183263"/>
    </source>
</evidence>
<accession>A0A1G8GRM9</accession>
<organism evidence="1 2">
    <name type="scientific">Rhodococcus triatomae</name>
    <dbReference type="NCBI Taxonomy" id="300028"/>
    <lineage>
        <taxon>Bacteria</taxon>
        <taxon>Bacillati</taxon>
        <taxon>Actinomycetota</taxon>
        <taxon>Actinomycetes</taxon>
        <taxon>Mycobacteriales</taxon>
        <taxon>Nocardiaceae</taxon>
        <taxon>Rhodococcus</taxon>
    </lineage>
</organism>
<dbReference type="OrthoDB" id="4567510at2"/>
<gene>
    <name evidence="1" type="ORF">SAMN05444695_104183</name>
</gene>
<dbReference type="RefSeq" id="WP_083342987.1">
    <property type="nucleotide sequence ID" value="NZ_CP048813.1"/>
</dbReference>
<dbReference type="AlphaFoldDB" id="A0A1G8GRM9"/>
<dbReference type="EMBL" id="FNDN01000004">
    <property type="protein sequence ID" value="SDH97042.1"/>
    <property type="molecule type" value="Genomic_DNA"/>
</dbReference>
<protein>
    <submittedName>
        <fullName evidence="1">Uncharacterized protein</fullName>
    </submittedName>
</protein>
<keyword evidence="2" id="KW-1185">Reference proteome</keyword>
<evidence type="ECO:0000313" key="1">
    <source>
        <dbReference type="EMBL" id="SDH97042.1"/>
    </source>
</evidence>
<name>A0A1G8GRM9_9NOCA</name>
<sequence length="299" mass="31697">MDGHEVHAHEVHARDLIDELYALDRAAGAVDPDAAEAVRDAVQVYLAPVRIQVVGRAGVGRTSVAELVRALGAESAAGRFGAANPSARTVLVSETGAVDAPGAEDPEVDADVVVYVLVDPPRDADRAVLARLDQVVAVLNKADTLEDPESRARACGDDLGVRTLPLVAAGAHANGTVLRPALTDLIEQVLASRGAALLDEVRIQAARSSARDVLETFLVGDRAVGLAARVARAGLPDLAAREPEYPATAEDALRCAAWWKARLAEEGSPRRRSRIRDIHRECIRIWARSARTPTVGHGT</sequence>
<proteinExistence type="predicted"/>
<dbReference type="Proteomes" id="UP000183263">
    <property type="component" value="Unassembled WGS sequence"/>
</dbReference>
<reference evidence="1 2" key="1">
    <citation type="submission" date="2016-10" db="EMBL/GenBank/DDBJ databases">
        <authorList>
            <person name="de Groot N.N."/>
        </authorList>
    </citation>
    <scope>NUCLEOTIDE SEQUENCE [LARGE SCALE GENOMIC DNA]</scope>
    <source>
        <strain evidence="1 2">DSM 44892</strain>
    </source>
</reference>